<dbReference type="STRING" id="560819.SAMN05428998_11410"/>
<name>A0A1Y6C1A8_9PROT</name>
<keyword evidence="2" id="KW-1185">Reference proteome</keyword>
<sequence>MQRFGMTMELDERGVVITVCEGVFDASQWVRQRRAIFESRYPLEAYDGHPVVSDMRRCQLPALDWASQFKAIADAMKHQRMKPFRRALIIGRKDGADLAVALFAQYQKIFHHPDVETRAFLDYDEGYAWALASLDRPSECAKLP</sequence>
<dbReference type="Proteomes" id="UP000192917">
    <property type="component" value="Unassembled WGS sequence"/>
</dbReference>
<reference evidence="1 2" key="1">
    <citation type="submission" date="2017-04" db="EMBL/GenBank/DDBJ databases">
        <authorList>
            <person name="Afonso C.L."/>
            <person name="Miller P.J."/>
            <person name="Scott M.A."/>
            <person name="Spackman E."/>
            <person name="Goraichik I."/>
            <person name="Dimitrov K.M."/>
            <person name="Suarez D.L."/>
            <person name="Swayne D.E."/>
        </authorList>
    </citation>
    <scope>NUCLEOTIDE SEQUENCE [LARGE SCALE GENOMIC DNA]</scope>
    <source>
        <strain evidence="1 2">USBA 355</strain>
    </source>
</reference>
<protein>
    <recommendedName>
        <fullName evidence="3">SpoIIAA-like</fullName>
    </recommendedName>
</protein>
<accession>A0A1Y6C1A8</accession>
<evidence type="ECO:0000313" key="2">
    <source>
        <dbReference type="Proteomes" id="UP000192917"/>
    </source>
</evidence>
<proteinExistence type="predicted"/>
<dbReference type="AlphaFoldDB" id="A0A1Y6C1A8"/>
<gene>
    <name evidence="1" type="ORF">SAMN05428998_11410</name>
</gene>
<evidence type="ECO:0008006" key="3">
    <source>
        <dbReference type="Google" id="ProtNLM"/>
    </source>
</evidence>
<dbReference type="RefSeq" id="WP_085123839.1">
    <property type="nucleotide sequence ID" value="NZ_FWZX01000014.1"/>
</dbReference>
<evidence type="ECO:0000313" key="1">
    <source>
        <dbReference type="EMBL" id="SMF40324.1"/>
    </source>
</evidence>
<organism evidence="1 2">
    <name type="scientific">Tistlia consotensis USBA 355</name>
    <dbReference type="NCBI Taxonomy" id="560819"/>
    <lineage>
        <taxon>Bacteria</taxon>
        <taxon>Pseudomonadati</taxon>
        <taxon>Pseudomonadota</taxon>
        <taxon>Alphaproteobacteria</taxon>
        <taxon>Rhodospirillales</taxon>
        <taxon>Rhodovibrionaceae</taxon>
        <taxon>Tistlia</taxon>
    </lineage>
</organism>
<dbReference type="EMBL" id="FWZX01000014">
    <property type="protein sequence ID" value="SMF40324.1"/>
    <property type="molecule type" value="Genomic_DNA"/>
</dbReference>